<dbReference type="InterPro" id="IPR058192">
    <property type="entry name" value="WHD_ROQ1-like"/>
</dbReference>
<sequence>MKNLRFLRIYGVSREDKEIILQLERDDDHMWHQLRLLEWWGCSIKRMPSNFRAENLVEFIMPDSNLKKLWDDDALLNNLKKMDLRRSKKLKELPDLSTATNLEELYLEDCWSLWSLPSSIRYLKKLRKLDMKRCKNLWDLPTNTDLESVHSLNFIGCSKLRSFPQIARNISHLVLDETKIRRVPDGIEDISGLRYISVLGFSNLKYISPNISKLKHLEVMFFSVSDFLARVPWNEALCAVATTTTDNNNHTLLDAEDSGAEMFEKLAVDISLALSTTPKTIPMILDEETVKTLNQHYDDLNENDKLLFLHIACFLNNETYEIVTQLLEDSELDVGGGLEILCEKYLIQISEEKVISMHPVLQKMGRLTVRRTFTSQSVYRNFLMDSSESFDLLIDQAGVNNVVGMSFGVSEMEERLTRDERFRGMKRVKFLRMYKDILHGKEVRVHLVKGVRSMWRCLKNI</sequence>
<dbReference type="InterPro" id="IPR044974">
    <property type="entry name" value="Disease_R_plants"/>
</dbReference>
<dbReference type="Proteomes" id="UP001642260">
    <property type="component" value="Unassembled WGS sequence"/>
</dbReference>
<keyword evidence="5" id="KW-1185">Reference proteome</keyword>
<dbReference type="Gene3D" id="3.80.10.10">
    <property type="entry name" value="Ribonuclease Inhibitor"/>
    <property type="match status" value="2"/>
</dbReference>
<dbReference type="EMBL" id="CAKOAT010080933">
    <property type="protein sequence ID" value="CAH8314460.1"/>
    <property type="molecule type" value="Genomic_DNA"/>
</dbReference>
<evidence type="ECO:0000313" key="5">
    <source>
        <dbReference type="Proteomes" id="UP001642260"/>
    </source>
</evidence>
<dbReference type="SUPFAM" id="SSF46785">
    <property type="entry name" value="Winged helix' DNA-binding domain"/>
    <property type="match status" value="1"/>
</dbReference>
<gene>
    <name evidence="4" type="ORF">ERUC_LOCUS7171</name>
</gene>
<keyword evidence="1" id="KW-0433">Leucine-rich repeat</keyword>
<evidence type="ECO:0000259" key="3">
    <source>
        <dbReference type="Pfam" id="PF23282"/>
    </source>
</evidence>
<name>A0ABC8JE61_ERUVS</name>
<feature type="domain" description="Disease resistance protein Roq1-like winged-helix" evidence="3">
    <location>
        <begin position="301"/>
        <end position="371"/>
    </location>
</feature>
<evidence type="ECO:0000256" key="1">
    <source>
        <dbReference type="ARBA" id="ARBA00022614"/>
    </source>
</evidence>
<evidence type="ECO:0000256" key="2">
    <source>
        <dbReference type="ARBA" id="ARBA00022737"/>
    </source>
</evidence>
<dbReference type="InterPro" id="IPR011713">
    <property type="entry name" value="Leu-rich_rpt_3"/>
</dbReference>
<reference evidence="4 5" key="1">
    <citation type="submission" date="2022-03" db="EMBL/GenBank/DDBJ databases">
        <authorList>
            <person name="Macdonald S."/>
            <person name="Ahmed S."/>
            <person name="Newling K."/>
        </authorList>
    </citation>
    <scope>NUCLEOTIDE SEQUENCE [LARGE SCALE GENOMIC DNA]</scope>
</reference>
<dbReference type="AlphaFoldDB" id="A0ABC8JE61"/>
<accession>A0ABC8JE61</accession>
<protein>
    <recommendedName>
        <fullName evidence="3">Disease resistance protein Roq1-like winged-helix domain-containing protein</fullName>
    </recommendedName>
</protein>
<organism evidence="4 5">
    <name type="scientific">Eruca vesicaria subsp. sativa</name>
    <name type="common">Garden rocket</name>
    <name type="synonym">Eruca sativa</name>
    <dbReference type="NCBI Taxonomy" id="29727"/>
    <lineage>
        <taxon>Eukaryota</taxon>
        <taxon>Viridiplantae</taxon>
        <taxon>Streptophyta</taxon>
        <taxon>Embryophyta</taxon>
        <taxon>Tracheophyta</taxon>
        <taxon>Spermatophyta</taxon>
        <taxon>Magnoliopsida</taxon>
        <taxon>eudicotyledons</taxon>
        <taxon>Gunneridae</taxon>
        <taxon>Pentapetalae</taxon>
        <taxon>rosids</taxon>
        <taxon>malvids</taxon>
        <taxon>Brassicales</taxon>
        <taxon>Brassicaceae</taxon>
        <taxon>Brassiceae</taxon>
        <taxon>Eruca</taxon>
    </lineage>
</organism>
<comment type="caution">
    <text evidence="4">The sequence shown here is derived from an EMBL/GenBank/DDBJ whole genome shotgun (WGS) entry which is preliminary data.</text>
</comment>
<dbReference type="InterPro" id="IPR036390">
    <property type="entry name" value="WH_DNA-bd_sf"/>
</dbReference>
<proteinExistence type="predicted"/>
<dbReference type="SUPFAM" id="SSF52058">
    <property type="entry name" value="L domain-like"/>
    <property type="match status" value="1"/>
</dbReference>
<evidence type="ECO:0000313" key="4">
    <source>
        <dbReference type="EMBL" id="CAH8314460.1"/>
    </source>
</evidence>
<dbReference type="PANTHER" id="PTHR11017">
    <property type="entry name" value="LEUCINE-RICH REPEAT-CONTAINING PROTEIN"/>
    <property type="match status" value="1"/>
</dbReference>
<keyword evidence="2" id="KW-0677">Repeat</keyword>
<dbReference type="Pfam" id="PF23282">
    <property type="entry name" value="WHD_ROQ1"/>
    <property type="match status" value="1"/>
</dbReference>
<dbReference type="Pfam" id="PF07725">
    <property type="entry name" value="LRR_3"/>
    <property type="match status" value="1"/>
</dbReference>
<dbReference type="PANTHER" id="PTHR11017:SF402">
    <property type="entry name" value="TIR DOMAIN-CONTAINING PROTEIN"/>
    <property type="match status" value="1"/>
</dbReference>
<dbReference type="InterPro" id="IPR032675">
    <property type="entry name" value="LRR_dom_sf"/>
</dbReference>